<name>A0A953IDI4_SYMTR</name>
<dbReference type="Pfam" id="PF12697">
    <property type="entry name" value="Abhydrolase_6"/>
    <property type="match status" value="1"/>
</dbReference>
<dbReference type="RefSeq" id="WP_011194672.1">
    <property type="nucleotide sequence ID" value="NZ_PIUK01000073.1"/>
</dbReference>
<dbReference type="InterPro" id="IPR000073">
    <property type="entry name" value="AB_hydrolase_1"/>
</dbReference>
<organism evidence="3 4">
    <name type="scientific">Symbiobacterium thermophilum</name>
    <dbReference type="NCBI Taxonomy" id="2734"/>
    <lineage>
        <taxon>Bacteria</taxon>
        <taxon>Bacillati</taxon>
        <taxon>Bacillota</taxon>
        <taxon>Clostridia</taxon>
        <taxon>Eubacteriales</taxon>
        <taxon>Symbiobacteriaceae</taxon>
        <taxon>Symbiobacterium</taxon>
    </lineage>
</organism>
<accession>A0A953IDI4</accession>
<proteinExistence type="predicted"/>
<comment type="caution">
    <text evidence="3">The sequence shown here is derived from an EMBL/GenBank/DDBJ whole genome shotgun (WGS) entry which is preliminary data.</text>
</comment>
<evidence type="ECO:0000313" key="3">
    <source>
        <dbReference type="EMBL" id="MBY6276325.1"/>
    </source>
</evidence>
<keyword evidence="1 3" id="KW-0378">Hydrolase</keyword>
<dbReference type="Gene3D" id="3.40.50.1820">
    <property type="entry name" value="alpha/beta hydrolase"/>
    <property type="match status" value="1"/>
</dbReference>
<evidence type="ECO:0000313" key="4">
    <source>
        <dbReference type="Proteomes" id="UP000732377"/>
    </source>
</evidence>
<dbReference type="GO" id="GO:0016020">
    <property type="term" value="C:membrane"/>
    <property type="evidence" value="ECO:0007669"/>
    <property type="project" value="TreeGrafter"/>
</dbReference>
<reference evidence="3" key="1">
    <citation type="submission" date="2017-11" db="EMBL/GenBank/DDBJ databases">
        <title>Three new genomes from thermophilic consortium.</title>
        <authorList>
            <person name="Quaggio R."/>
            <person name="Amgarten D."/>
            <person name="Setubal J.C."/>
        </authorList>
    </citation>
    <scope>NUCLEOTIDE SEQUENCE</scope>
    <source>
        <strain evidence="3">ZCTH01-B2</strain>
    </source>
</reference>
<dbReference type="SUPFAM" id="SSF53474">
    <property type="entry name" value="alpha/beta-Hydrolases"/>
    <property type="match status" value="1"/>
</dbReference>
<feature type="domain" description="AB hydrolase-1" evidence="2">
    <location>
        <begin position="25"/>
        <end position="230"/>
    </location>
</feature>
<gene>
    <name evidence="3" type="ORF">CWE10_08890</name>
</gene>
<dbReference type="EMBL" id="PIUK01000073">
    <property type="protein sequence ID" value="MBY6276325.1"/>
    <property type="molecule type" value="Genomic_DNA"/>
</dbReference>
<evidence type="ECO:0000256" key="1">
    <source>
        <dbReference type="ARBA" id="ARBA00022801"/>
    </source>
</evidence>
<dbReference type="GO" id="GO:0016787">
    <property type="term" value="F:hydrolase activity"/>
    <property type="evidence" value="ECO:0007669"/>
    <property type="project" value="UniProtKB-KW"/>
</dbReference>
<dbReference type="Proteomes" id="UP000732377">
    <property type="component" value="Unassembled WGS sequence"/>
</dbReference>
<protein>
    <submittedName>
        <fullName evidence="3">Alpha/beta hydrolase</fullName>
    </submittedName>
</protein>
<dbReference type="PANTHER" id="PTHR43798">
    <property type="entry name" value="MONOACYLGLYCEROL LIPASE"/>
    <property type="match status" value="1"/>
</dbReference>
<dbReference type="InterPro" id="IPR029058">
    <property type="entry name" value="AB_hydrolase_fold"/>
</dbReference>
<dbReference type="OMA" id="TKFDWNP"/>
<sequence>MPSLPTPAEGTLWYAESGPADGRPLLLLHAALQTHESMAPLAEELAPLGLRLIAVDLPGHGRSAHAGPLTIRTMADAVAGLIERLGLDRPLAAGYSLGGIVGIELALRGLVSGLVVLASRIQPAGDARATFAPEAIRRRSPLWARQLAEKHTVTPWEALAAALGEELASWPGFDPQALAALSVPVLVVQGDRDQMVPLEQGQELARLAPQGRFCLVPRAGHPELLYRADARAAVRAFLANFLA</sequence>
<dbReference type="PANTHER" id="PTHR43798:SF31">
    <property type="entry name" value="AB HYDROLASE SUPERFAMILY PROTEIN YCLE"/>
    <property type="match status" value="1"/>
</dbReference>
<dbReference type="AlphaFoldDB" id="A0A953IDI4"/>
<evidence type="ECO:0000259" key="2">
    <source>
        <dbReference type="Pfam" id="PF12697"/>
    </source>
</evidence>
<dbReference type="InterPro" id="IPR050266">
    <property type="entry name" value="AB_hydrolase_sf"/>
</dbReference>